<keyword evidence="3" id="KW-0808">Transferase</keyword>
<dbReference type="Proteomes" id="UP000245489">
    <property type="component" value="Unassembled WGS sequence"/>
</dbReference>
<dbReference type="PANTHER" id="PTHR43630">
    <property type="entry name" value="POLY-BETA-1,6-N-ACETYL-D-GLUCOSAMINE SYNTHASE"/>
    <property type="match status" value="1"/>
</dbReference>
<evidence type="ECO:0000256" key="1">
    <source>
        <dbReference type="ARBA" id="ARBA00038494"/>
    </source>
</evidence>
<evidence type="ECO:0000313" key="3">
    <source>
        <dbReference type="EMBL" id="PWK26509.1"/>
    </source>
</evidence>
<reference evidence="3 4" key="1">
    <citation type="submission" date="2018-05" db="EMBL/GenBank/DDBJ databases">
        <title>Genomic Encyclopedia of Archaeal and Bacterial Type Strains, Phase II (KMG-II): from individual species to whole genera.</title>
        <authorList>
            <person name="Goeker M."/>
        </authorList>
    </citation>
    <scope>NUCLEOTIDE SEQUENCE [LARGE SCALE GENOMIC DNA]</scope>
    <source>
        <strain evidence="3 4">DSM 22214</strain>
    </source>
</reference>
<protein>
    <submittedName>
        <fullName evidence="3">Glycosyltransferase involved in cell wall biosynthesis</fullName>
    </submittedName>
</protein>
<feature type="domain" description="Glycosyltransferase 2-like" evidence="2">
    <location>
        <begin position="5"/>
        <end position="132"/>
    </location>
</feature>
<comment type="caution">
    <text evidence="3">The sequence shown here is derived from an EMBL/GenBank/DDBJ whole genome shotgun (WGS) entry which is preliminary data.</text>
</comment>
<dbReference type="RefSeq" id="WP_109743087.1">
    <property type="nucleotide sequence ID" value="NZ_QGGO01000011.1"/>
</dbReference>
<organism evidence="3 4">
    <name type="scientific">Arcicella aurantiaca</name>
    <dbReference type="NCBI Taxonomy" id="591202"/>
    <lineage>
        <taxon>Bacteria</taxon>
        <taxon>Pseudomonadati</taxon>
        <taxon>Bacteroidota</taxon>
        <taxon>Cytophagia</taxon>
        <taxon>Cytophagales</taxon>
        <taxon>Flectobacillaceae</taxon>
        <taxon>Arcicella</taxon>
    </lineage>
</organism>
<comment type="similarity">
    <text evidence="1">Belongs to the glycosyltransferase 2 family. WaaE/KdtX subfamily.</text>
</comment>
<name>A0A316EB03_9BACT</name>
<sequence>MQDITVIILTFNEEKHIERCLKSLLTFTDKIFIVDSGSTDKTVELAESLGAKVTQNQWVNYATQFNHGIKNNPYQTKWLMRMDADEYVLPELSEEINQSLHNTPAEISGMYIKRRVMFFDKWIRHGSYYPMWLLRIWRNGQGICEESWMDEHIKLFEGKTIQMKYDLVDHNLNNLTWWTQKHNLYAIREVIDLLNIKYNFRDFEAVEPKLFGTQEQRKRYLKVKYASVPLFTRPVFYFFYRYIFRLGFLDGKQGLMWHFLQGFWYRFLVDAKIYEVYHRVGRDKQAIKDFFKTEYGKDLEK</sequence>
<dbReference type="InterPro" id="IPR001173">
    <property type="entry name" value="Glyco_trans_2-like"/>
</dbReference>
<proteinExistence type="inferred from homology"/>
<evidence type="ECO:0000259" key="2">
    <source>
        <dbReference type="Pfam" id="PF00535"/>
    </source>
</evidence>
<keyword evidence="4" id="KW-1185">Reference proteome</keyword>
<dbReference type="InterPro" id="IPR029044">
    <property type="entry name" value="Nucleotide-diphossugar_trans"/>
</dbReference>
<dbReference type="PANTHER" id="PTHR43630:SF2">
    <property type="entry name" value="GLYCOSYLTRANSFERASE"/>
    <property type="match status" value="1"/>
</dbReference>
<dbReference type="AlphaFoldDB" id="A0A316EB03"/>
<gene>
    <name evidence="3" type="ORF">LV89_02354</name>
</gene>
<dbReference type="Gene3D" id="3.90.550.10">
    <property type="entry name" value="Spore Coat Polysaccharide Biosynthesis Protein SpsA, Chain A"/>
    <property type="match status" value="1"/>
</dbReference>
<evidence type="ECO:0000313" key="4">
    <source>
        <dbReference type="Proteomes" id="UP000245489"/>
    </source>
</evidence>
<dbReference type="EMBL" id="QGGO01000011">
    <property type="protein sequence ID" value="PWK26509.1"/>
    <property type="molecule type" value="Genomic_DNA"/>
</dbReference>
<accession>A0A316EB03</accession>
<dbReference type="Pfam" id="PF00535">
    <property type="entry name" value="Glycos_transf_2"/>
    <property type="match status" value="1"/>
</dbReference>
<dbReference type="SUPFAM" id="SSF53448">
    <property type="entry name" value="Nucleotide-diphospho-sugar transferases"/>
    <property type="match status" value="1"/>
</dbReference>
<dbReference type="CDD" id="cd02511">
    <property type="entry name" value="Beta4Glucosyltransferase"/>
    <property type="match status" value="1"/>
</dbReference>
<dbReference type="GO" id="GO:0016740">
    <property type="term" value="F:transferase activity"/>
    <property type="evidence" value="ECO:0007669"/>
    <property type="project" value="UniProtKB-KW"/>
</dbReference>
<dbReference type="OrthoDB" id="9815923at2"/>